<name>A0ACB1A7Y3_MELEN</name>
<evidence type="ECO:0000313" key="2">
    <source>
        <dbReference type="Proteomes" id="UP001497535"/>
    </source>
</evidence>
<proteinExistence type="predicted"/>
<dbReference type="EMBL" id="CAVMJV010000065">
    <property type="protein sequence ID" value="CAK5087440.1"/>
    <property type="molecule type" value="Genomic_DNA"/>
</dbReference>
<accession>A0ACB1A7Y3</accession>
<comment type="caution">
    <text evidence="1">The sequence shown here is derived from an EMBL/GenBank/DDBJ whole genome shotgun (WGS) entry which is preliminary data.</text>
</comment>
<gene>
    <name evidence="1" type="ORF">MENTE1834_LOCUS35011</name>
</gene>
<protein>
    <submittedName>
        <fullName evidence="1">Uncharacterized protein</fullName>
    </submittedName>
</protein>
<organism evidence="1 2">
    <name type="scientific">Meloidogyne enterolobii</name>
    <name type="common">Root-knot nematode worm</name>
    <name type="synonym">Meloidogyne mayaguensis</name>
    <dbReference type="NCBI Taxonomy" id="390850"/>
    <lineage>
        <taxon>Eukaryota</taxon>
        <taxon>Metazoa</taxon>
        <taxon>Ecdysozoa</taxon>
        <taxon>Nematoda</taxon>
        <taxon>Chromadorea</taxon>
        <taxon>Rhabditida</taxon>
        <taxon>Tylenchina</taxon>
        <taxon>Tylenchomorpha</taxon>
        <taxon>Tylenchoidea</taxon>
        <taxon>Meloidogynidae</taxon>
        <taxon>Meloidogyninae</taxon>
        <taxon>Meloidogyne</taxon>
    </lineage>
</organism>
<dbReference type="Proteomes" id="UP001497535">
    <property type="component" value="Unassembled WGS sequence"/>
</dbReference>
<evidence type="ECO:0000313" key="1">
    <source>
        <dbReference type="EMBL" id="CAK5087440.1"/>
    </source>
</evidence>
<keyword evidence="2" id="KW-1185">Reference proteome</keyword>
<reference evidence="1" key="1">
    <citation type="submission" date="2023-11" db="EMBL/GenBank/DDBJ databases">
        <authorList>
            <person name="Poullet M."/>
        </authorList>
    </citation>
    <scope>NUCLEOTIDE SEQUENCE</scope>
    <source>
        <strain evidence="1">E1834</strain>
    </source>
</reference>
<sequence>MEGDSQRNQTSFINFSEKSPESSTFPPCGFYQKDDGSYITKHDQGLEERKGSKKAMQLPLGLETGDVIDHRIGRFSY</sequence>